<evidence type="ECO:0000256" key="6">
    <source>
        <dbReference type="HAMAP-Rule" id="MF_00564"/>
    </source>
</evidence>
<keyword evidence="10" id="KW-1185">Reference proteome</keyword>
<dbReference type="Pfam" id="PF03725">
    <property type="entry name" value="RNase_PH_C"/>
    <property type="match status" value="1"/>
</dbReference>
<protein>
    <recommendedName>
        <fullName evidence="6">Ribonuclease PH</fullName>
        <shortName evidence="6">RNase PH</shortName>
        <ecNumber evidence="6">2.7.7.56</ecNumber>
    </recommendedName>
    <alternativeName>
        <fullName evidence="6">tRNA nucleotidyltransferase</fullName>
    </alternativeName>
</protein>
<dbReference type="RefSeq" id="WP_321395317.1">
    <property type="nucleotide sequence ID" value="NZ_CP139487.1"/>
</dbReference>
<dbReference type="KEGG" id="psti:SOO65_00335"/>
<keyword evidence="2 6" id="KW-0698">rRNA processing</keyword>
<feature type="binding site" evidence="6">
    <location>
        <begin position="120"/>
        <end position="122"/>
    </location>
    <ligand>
        <name>phosphate</name>
        <dbReference type="ChEBI" id="CHEBI:43474"/>
        <note>substrate</note>
    </ligand>
</feature>
<gene>
    <name evidence="6 9" type="primary">rph</name>
    <name evidence="9" type="ORF">SOO65_00335</name>
</gene>
<organism evidence="9 10">
    <name type="scientific">Peredibacter starrii</name>
    <dbReference type="NCBI Taxonomy" id="28202"/>
    <lineage>
        <taxon>Bacteria</taxon>
        <taxon>Pseudomonadati</taxon>
        <taxon>Bdellovibrionota</taxon>
        <taxon>Bacteriovoracia</taxon>
        <taxon>Bacteriovoracales</taxon>
        <taxon>Bacteriovoracaceae</taxon>
        <taxon>Peredibacter</taxon>
    </lineage>
</organism>
<dbReference type="PANTHER" id="PTHR11953:SF0">
    <property type="entry name" value="EXOSOME COMPLEX COMPONENT RRP41"/>
    <property type="match status" value="1"/>
</dbReference>
<feature type="binding site" evidence="6">
    <location>
        <position position="82"/>
    </location>
    <ligand>
        <name>phosphate</name>
        <dbReference type="ChEBI" id="CHEBI:43474"/>
        <note>substrate</note>
    </ligand>
</feature>
<dbReference type="GO" id="GO:0008033">
    <property type="term" value="P:tRNA processing"/>
    <property type="evidence" value="ECO:0007669"/>
    <property type="project" value="UniProtKB-UniRule"/>
</dbReference>
<dbReference type="PANTHER" id="PTHR11953">
    <property type="entry name" value="EXOSOME COMPLEX COMPONENT"/>
    <property type="match status" value="1"/>
</dbReference>
<evidence type="ECO:0000256" key="2">
    <source>
        <dbReference type="ARBA" id="ARBA00022552"/>
    </source>
</evidence>
<dbReference type="InterPro" id="IPR027408">
    <property type="entry name" value="PNPase/RNase_PH_dom_sf"/>
</dbReference>
<evidence type="ECO:0000256" key="3">
    <source>
        <dbReference type="ARBA" id="ARBA00022555"/>
    </source>
</evidence>
<dbReference type="AlphaFoldDB" id="A0AAX4HPL3"/>
<dbReference type="FunFam" id="3.30.230.70:FF:000003">
    <property type="entry name" value="Ribonuclease PH"/>
    <property type="match status" value="1"/>
</dbReference>
<dbReference type="Pfam" id="PF01138">
    <property type="entry name" value="RNase_PH"/>
    <property type="match status" value="1"/>
</dbReference>
<dbReference type="InterPro" id="IPR002381">
    <property type="entry name" value="RNase_PH_bac-type"/>
</dbReference>
<dbReference type="InterPro" id="IPR050080">
    <property type="entry name" value="RNase_PH"/>
</dbReference>
<sequence length="236" mass="25532">MSLIKRDTPRPIKFTPGINPYAAGSVMAEFGNTKVHITANVQESVPPFLKGKGQGWVTAEYAMLPSSTHTRSERERKGASGRTQEIQRLIGRSLRSIVDMQKLGERSIMIDCDVIVADGGTRTTSISGAYIALEMAVKKLMKAGLLKENPIKDSLAAISIGINKNDEVIADLNYEEDSSCGTDMNIVMTGSGKFVEVQGTAEGEPFSMDHLQALLGCAQTALKVVMKEQKAVLENL</sequence>
<evidence type="ECO:0000256" key="5">
    <source>
        <dbReference type="ARBA" id="ARBA00022884"/>
    </source>
</evidence>
<dbReference type="HAMAP" id="MF_00564">
    <property type="entry name" value="RNase_PH"/>
    <property type="match status" value="1"/>
</dbReference>
<comment type="function">
    <text evidence="6">Phosphorolytic 3'-5' exoribonuclease that plays an important role in tRNA 3'-end maturation. Removes nucleotide residues following the 3'-CCA terminus of tRNAs; can also add nucleotides to the ends of RNA molecules by using nucleoside diphosphates as substrates, but this may not be physiologically important. Probably plays a role in initiation of 16S rRNA degradation (leading to ribosome degradation) during starvation.</text>
</comment>
<dbReference type="GO" id="GO:0000049">
    <property type="term" value="F:tRNA binding"/>
    <property type="evidence" value="ECO:0007669"/>
    <property type="project" value="UniProtKB-UniRule"/>
</dbReference>
<dbReference type="PROSITE" id="PS01277">
    <property type="entry name" value="RIBONUCLEASE_PH"/>
    <property type="match status" value="1"/>
</dbReference>
<dbReference type="InterPro" id="IPR036345">
    <property type="entry name" value="ExoRNase_PH_dom2_sf"/>
</dbReference>
<keyword evidence="3 6" id="KW-0820">tRNA-binding</keyword>
<dbReference type="InterPro" id="IPR001247">
    <property type="entry name" value="ExoRNase_PH_dom1"/>
</dbReference>
<comment type="catalytic activity">
    <reaction evidence="6">
        <text>tRNA(n+1) + phosphate = tRNA(n) + a ribonucleoside 5'-diphosphate</text>
        <dbReference type="Rhea" id="RHEA:10628"/>
        <dbReference type="Rhea" id="RHEA-COMP:17343"/>
        <dbReference type="Rhea" id="RHEA-COMP:17344"/>
        <dbReference type="ChEBI" id="CHEBI:43474"/>
        <dbReference type="ChEBI" id="CHEBI:57930"/>
        <dbReference type="ChEBI" id="CHEBI:173114"/>
        <dbReference type="EC" id="2.7.7.56"/>
    </reaction>
</comment>
<dbReference type="GO" id="GO:0016075">
    <property type="term" value="P:rRNA catabolic process"/>
    <property type="evidence" value="ECO:0007669"/>
    <property type="project" value="UniProtKB-UniRule"/>
</dbReference>
<evidence type="ECO:0000259" key="7">
    <source>
        <dbReference type="Pfam" id="PF01138"/>
    </source>
</evidence>
<feature type="domain" description="Exoribonuclease phosphorolytic" evidence="7">
    <location>
        <begin position="10"/>
        <end position="136"/>
    </location>
</feature>
<dbReference type="Gene3D" id="3.30.230.70">
    <property type="entry name" value="GHMP Kinase, N-terminal domain"/>
    <property type="match status" value="1"/>
</dbReference>
<dbReference type="InterPro" id="IPR018336">
    <property type="entry name" value="RNase_PH_CS"/>
</dbReference>
<accession>A0AAX4HPL3</accession>
<dbReference type="GO" id="GO:0031125">
    <property type="term" value="P:rRNA 3'-end processing"/>
    <property type="evidence" value="ECO:0007669"/>
    <property type="project" value="UniProtKB-ARBA"/>
</dbReference>
<evidence type="ECO:0000259" key="8">
    <source>
        <dbReference type="Pfam" id="PF03725"/>
    </source>
</evidence>
<keyword evidence="5" id="KW-0694">RNA-binding</keyword>
<dbReference type="GO" id="GO:0009022">
    <property type="term" value="F:tRNA nucleotidyltransferase activity"/>
    <property type="evidence" value="ECO:0007669"/>
    <property type="project" value="UniProtKB-UniRule"/>
</dbReference>
<comment type="subunit">
    <text evidence="6">Homohexameric ring arranged as a trimer of dimers.</text>
</comment>
<evidence type="ECO:0000313" key="10">
    <source>
        <dbReference type="Proteomes" id="UP001324634"/>
    </source>
</evidence>
<dbReference type="EC" id="2.7.7.56" evidence="6"/>
<dbReference type="InterPro" id="IPR015847">
    <property type="entry name" value="ExoRNase_PH_dom2"/>
</dbReference>
<dbReference type="Proteomes" id="UP001324634">
    <property type="component" value="Chromosome"/>
</dbReference>
<dbReference type="SUPFAM" id="SSF55666">
    <property type="entry name" value="Ribonuclease PH domain 2-like"/>
    <property type="match status" value="1"/>
</dbReference>
<comment type="similarity">
    <text evidence="1 6">Belongs to the RNase PH family.</text>
</comment>
<dbReference type="InterPro" id="IPR020568">
    <property type="entry name" value="Ribosomal_Su5_D2-typ_SF"/>
</dbReference>
<evidence type="ECO:0000313" key="9">
    <source>
        <dbReference type="EMBL" id="WPU65194.1"/>
    </source>
</evidence>
<reference evidence="9 10" key="1">
    <citation type="submission" date="2023-11" db="EMBL/GenBank/DDBJ databases">
        <title>Peredibacter starrii A3.12.</title>
        <authorList>
            <person name="Mitchell R.J."/>
        </authorList>
    </citation>
    <scope>NUCLEOTIDE SEQUENCE [LARGE SCALE GENOMIC DNA]</scope>
    <source>
        <strain evidence="9 10">A3.12</strain>
    </source>
</reference>
<proteinExistence type="inferred from homology"/>
<dbReference type="SUPFAM" id="SSF54211">
    <property type="entry name" value="Ribosomal protein S5 domain 2-like"/>
    <property type="match status" value="1"/>
</dbReference>
<keyword evidence="4 6" id="KW-0819">tRNA processing</keyword>
<evidence type="ECO:0000256" key="1">
    <source>
        <dbReference type="ARBA" id="ARBA00006678"/>
    </source>
</evidence>
<keyword evidence="6" id="KW-0808">Transferase</keyword>
<dbReference type="NCBIfam" id="TIGR01966">
    <property type="entry name" value="RNasePH"/>
    <property type="match status" value="1"/>
</dbReference>
<dbReference type="EMBL" id="CP139487">
    <property type="protein sequence ID" value="WPU65194.1"/>
    <property type="molecule type" value="Genomic_DNA"/>
</dbReference>
<keyword evidence="6" id="KW-0548">Nucleotidyltransferase</keyword>
<feature type="domain" description="Exoribonuclease phosphorolytic" evidence="8">
    <location>
        <begin position="155"/>
        <end position="220"/>
    </location>
</feature>
<dbReference type="CDD" id="cd11362">
    <property type="entry name" value="RNase_PH_bact"/>
    <property type="match status" value="1"/>
</dbReference>
<dbReference type="GO" id="GO:0000175">
    <property type="term" value="F:3'-5'-RNA exonuclease activity"/>
    <property type="evidence" value="ECO:0007669"/>
    <property type="project" value="UniProtKB-UniRule"/>
</dbReference>
<evidence type="ECO:0000256" key="4">
    <source>
        <dbReference type="ARBA" id="ARBA00022694"/>
    </source>
</evidence>
<name>A0AAX4HPL3_9BACT</name>